<keyword evidence="2" id="KW-1133">Transmembrane helix</keyword>
<evidence type="ECO:0000313" key="4">
    <source>
        <dbReference type="Proteomes" id="UP000001861"/>
    </source>
</evidence>
<dbReference type="HOGENOM" id="CLU_044614_0_2_1"/>
<feature type="transmembrane region" description="Helical" evidence="2">
    <location>
        <begin position="65"/>
        <end position="84"/>
    </location>
</feature>
<name>A8N3E4_COPC7</name>
<gene>
    <name evidence="3" type="ORF">CC1G_00648</name>
</gene>
<dbReference type="OrthoDB" id="2641762at2759"/>
<keyword evidence="2" id="KW-0812">Transmembrane</keyword>
<dbReference type="KEGG" id="cci:CC1G_00648"/>
<dbReference type="OMA" id="AASHIVM"/>
<feature type="transmembrane region" description="Helical" evidence="2">
    <location>
        <begin position="194"/>
        <end position="215"/>
    </location>
</feature>
<keyword evidence="4" id="KW-1185">Reference proteome</keyword>
<dbReference type="AlphaFoldDB" id="A8N3E4"/>
<evidence type="ECO:0000256" key="1">
    <source>
        <dbReference type="SAM" id="MobiDB-lite"/>
    </source>
</evidence>
<keyword evidence="2" id="KW-0472">Membrane</keyword>
<dbReference type="GeneID" id="6005898"/>
<feature type="compositionally biased region" description="Polar residues" evidence="1">
    <location>
        <begin position="319"/>
        <end position="334"/>
    </location>
</feature>
<accession>A8N3E4</accession>
<evidence type="ECO:0000313" key="3">
    <source>
        <dbReference type="EMBL" id="EAU92429.2"/>
    </source>
</evidence>
<organism evidence="3 4">
    <name type="scientific">Coprinopsis cinerea (strain Okayama-7 / 130 / ATCC MYA-4618 / FGSC 9003)</name>
    <name type="common">Inky cap fungus</name>
    <name type="synonym">Hormographiella aspergillata</name>
    <dbReference type="NCBI Taxonomy" id="240176"/>
    <lineage>
        <taxon>Eukaryota</taxon>
        <taxon>Fungi</taxon>
        <taxon>Dikarya</taxon>
        <taxon>Basidiomycota</taxon>
        <taxon>Agaricomycotina</taxon>
        <taxon>Agaricomycetes</taxon>
        <taxon>Agaricomycetidae</taxon>
        <taxon>Agaricales</taxon>
        <taxon>Agaricineae</taxon>
        <taxon>Psathyrellaceae</taxon>
        <taxon>Coprinopsis</taxon>
    </lineage>
</organism>
<dbReference type="RefSeq" id="XP_001829469.2">
    <property type="nucleotide sequence ID" value="XM_001829417.2"/>
</dbReference>
<sequence>MTEQPYYGPDASAKDIFLERTFVAGDVVTGTGYGIQLVLFTTCAKYLWEKIKVSKRSNTSSKSSAFLLAYMVVLMIIETIYVAVQARTVQDMYIDNRNYPGGPWEYFLATQNKAINVMFYATLFLVTLLSDMLVLWRCWVIWGASGSRRLAYAAVALPFLMFLASFVMGTLWTLQSSQPGLSLYSALPRAYGMSYFFISLGVNIVLTVLIVFRLFMYRRTILKHLPEEHTKRYSGLVAIVVESAAVYSVFAVLFIVTYSVDNPINQVCLSLASSSQQIAGYWIIYRTAQGRAWTKHTLAQVTTNTSDINFRVTTAGESVQVSETRHGNTTTTPFESELTLSEKKPSPKVVA</sequence>
<feature type="transmembrane region" description="Helical" evidence="2">
    <location>
        <begin position="150"/>
        <end position="174"/>
    </location>
</feature>
<proteinExistence type="predicted"/>
<dbReference type="VEuPathDB" id="FungiDB:CC1G_00648"/>
<feature type="transmembrane region" description="Helical" evidence="2">
    <location>
        <begin position="236"/>
        <end position="260"/>
    </location>
</feature>
<dbReference type="EMBL" id="AACS02000001">
    <property type="protein sequence ID" value="EAU92429.2"/>
    <property type="molecule type" value="Genomic_DNA"/>
</dbReference>
<evidence type="ECO:0000256" key="2">
    <source>
        <dbReference type="SAM" id="Phobius"/>
    </source>
</evidence>
<feature type="region of interest" description="Disordered" evidence="1">
    <location>
        <begin position="319"/>
        <end position="351"/>
    </location>
</feature>
<reference evidence="3 4" key="1">
    <citation type="journal article" date="2010" name="Proc. Natl. Acad. Sci. U.S.A.">
        <title>Insights into evolution of multicellular fungi from the assembled chromosomes of the mushroom Coprinopsis cinerea (Coprinus cinereus).</title>
        <authorList>
            <person name="Stajich J.E."/>
            <person name="Wilke S.K."/>
            <person name="Ahren D."/>
            <person name="Au C.H."/>
            <person name="Birren B.W."/>
            <person name="Borodovsky M."/>
            <person name="Burns C."/>
            <person name="Canback B."/>
            <person name="Casselton L.A."/>
            <person name="Cheng C.K."/>
            <person name="Deng J."/>
            <person name="Dietrich F.S."/>
            <person name="Fargo D.C."/>
            <person name="Farman M.L."/>
            <person name="Gathman A.C."/>
            <person name="Goldberg J."/>
            <person name="Guigo R."/>
            <person name="Hoegger P.J."/>
            <person name="Hooker J.B."/>
            <person name="Huggins A."/>
            <person name="James T.Y."/>
            <person name="Kamada T."/>
            <person name="Kilaru S."/>
            <person name="Kodira C."/>
            <person name="Kues U."/>
            <person name="Kupfer D."/>
            <person name="Kwan H.S."/>
            <person name="Lomsadze A."/>
            <person name="Li W."/>
            <person name="Lilly W.W."/>
            <person name="Ma L.J."/>
            <person name="Mackey A.J."/>
            <person name="Manning G."/>
            <person name="Martin F."/>
            <person name="Muraguchi H."/>
            <person name="Natvig D.O."/>
            <person name="Palmerini H."/>
            <person name="Ramesh M.A."/>
            <person name="Rehmeyer C.J."/>
            <person name="Roe B.A."/>
            <person name="Shenoy N."/>
            <person name="Stanke M."/>
            <person name="Ter-Hovhannisyan V."/>
            <person name="Tunlid A."/>
            <person name="Velagapudi R."/>
            <person name="Vision T.J."/>
            <person name="Zeng Q."/>
            <person name="Zolan M.E."/>
            <person name="Pukkila P.J."/>
        </authorList>
    </citation>
    <scope>NUCLEOTIDE SEQUENCE [LARGE SCALE GENOMIC DNA]</scope>
    <source>
        <strain evidence="4">Okayama-7 / 130 / ATCC MYA-4618 / FGSC 9003</strain>
    </source>
</reference>
<dbReference type="Proteomes" id="UP000001861">
    <property type="component" value="Unassembled WGS sequence"/>
</dbReference>
<protein>
    <submittedName>
        <fullName evidence="3">Uncharacterized protein</fullName>
    </submittedName>
</protein>
<feature type="transmembrane region" description="Helical" evidence="2">
    <location>
        <begin position="117"/>
        <end position="138"/>
    </location>
</feature>
<dbReference type="eggNOG" id="ENOG502SM10">
    <property type="taxonomic scope" value="Eukaryota"/>
</dbReference>
<dbReference type="InParanoid" id="A8N3E4"/>
<comment type="caution">
    <text evidence="3">The sequence shown here is derived from an EMBL/GenBank/DDBJ whole genome shotgun (WGS) entry which is preliminary data.</text>
</comment>